<evidence type="ECO:0000256" key="2">
    <source>
        <dbReference type="ARBA" id="ARBA00022695"/>
    </source>
</evidence>
<evidence type="ECO:0000256" key="6">
    <source>
        <dbReference type="ARBA" id="ARBA00022918"/>
    </source>
</evidence>
<feature type="domain" description="Reverse transcriptase RNase H-like" evidence="7">
    <location>
        <begin position="2"/>
        <end position="68"/>
    </location>
</feature>
<dbReference type="GO" id="GO:0003964">
    <property type="term" value="F:RNA-directed DNA polymerase activity"/>
    <property type="evidence" value="ECO:0007669"/>
    <property type="project" value="UniProtKB-KW"/>
</dbReference>
<proteinExistence type="predicted"/>
<evidence type="ECO:0000313" key="9">
    <source>
        <dbReference type="Proteomes" id="UP001151760"/>
    </source>
</evidence>
<reference evidence="8" key="1">
    <citation type="journal article" date="2022" name="Int. J. Mol. Sci.">
        <title>Draft Genome of Tanacetum Coccineum: Genomic Comparison of Closely Related Tanacetum-Family Plants.</title>
        <authorList>
            <person name="Yamashiro T."/>
            <person name="Shiraishi A."/>
            <person name="Nakayama K."/>
            <person name="Satake H."/>
        </authorList>
    </citation>
    <scope>NUCLEOTIDE SEQUENCE</scope>
</reference>
<evidence type="ECO:0000256" key="1">
    <source>
        <dbReference type="ARBA" id="ARBA00022679"/>
    </source>
</evidence>
<keyword evidence="1" id="KW-0808">Transferase</keyword>
<keyword evidence="5" id="KW-0378">Hydrolase</keyword>
<evidence type="ECO:0000256" key="5">
    <source>
        <dbReference type="ARBA" id="ARBA00022801"/>
    </source>
</evidence>
<evidence type="ECO:0000259" key="7">
    <source>
        <dbReference type="Pfam" id="PF17917"/>
    </source>
</evidence>
<keyword evidence="6 8" id="KW-0695">RNA-directed DNA polymerase</keyword>
<organism evidence="8 9">
    <name type="scientific">Tanacetum coccineum</name>
    <dbReference type="NCBI Taxonomy" id="301880"/>
    <lineage>
        <taxon>Eukaryota</taxon>
        <taxon>Viridiplantae</taxon>
        <taxon>Streptophyta</taxon>
        <taxon>Embryophyta</taxon>
        <taxon>Tracheophyta</taxon>
        <taxon>Spermatophyta</taxon>
        <taxon>Magnoliopsida</taxon>
        <taxon>eudicotyledons</taxon>
        <taxon>Gunneridae</taxon>
        <taxon>Pentapetalae</taxon>
        <taxon>asterids</taxon>
        <taxon>campanulids</taxon>
        <taxon>Asterales</taxon>
        <taxon>Asteraceae</taxon>
        <taxon>Asteroideae</taxon>
        <taxon>Anthemideae</taxon>
        <taxon>Anthemidinae</taxon>
        <taxon>Tanacetum</taxon>
    </lineage>
</organism>
<reference evidence="8" key="2">
    <citation type="submission" date="2022-01" db="EMBL/GenBank/DDBJ databases">
        <authorList>
            <person name="Yamashiro T."/>
            <person name="Shiraishi A."/>
            <person name="Satake H."/>
            <person name="Nakayama K."/>
        </authorList>
    </citation>
    <scope>NUCLEOTIDE SEQUENCE</scope>
</reference>
<protein>
    <submittedName>
        <fullName evidence="8">Reverse transcriptase domain-containing protein</fullName>
    </submittedName>
</protein>
<dbReference type="Proteomes" id="UP001151760">
    <property type="component" value="Unassembled WGS sequence"/>
</dbReference>
<dbReference type="InterPro" id="IPR041373">
    <property type="entry name" value="RT_RNaseH"/>
</dbReference>
<evidence type="ECO:0000256" key="3">
    <source>
        <dbReference type="ARBA" id="ARBA00022722"/>
    </source>
</evidence>
<dbReference type="InterPro" id="IPR043502">
    <property type="entry name" value="DNA/RNA_pol_sf"/>
</dbReference>
<keyword evidence="2" id="KW-0548">Nucleotidyltransferase</keyword>
<dbReference type="Pfam" id="PF17917">
    <property type="entry name" value="RT_RNaseH"/>
    <property type="match status" value="1"/>
</dbReference>
<keyword evidence="3" id="KW-0540">Nuclease</keyword>
<dbReference type="EMBL" id="BQNB010015837">
    <property type="protein sequence ID" value="GJT44705.1"/>
    <property type="molecule type" value="Genomic_DNA"/>
</dbReference>
<keyword evidence="9" id="KW-1185">Reference proteome</keyword>
<sequence length="177" mass="20520">MHSETMTEKKINYTTTEKEMLAVVYAFEKFRSYLIMNKSVVYIRPFGFEYNSSIEKSPKARLLRWVLTFFRNLILRGRSGGKTVALMVRQTDDALWAFRTAFNDSDMDVSIISGASVIKLRELLIYKEKTKKLTRFQDSPTNSLSPVVRCWFPVLLVASHPLCEFSLGDPYPFHLND</sequence>
<comment type="caution">
    <text evidence="8">The sequence shown here is derived from an EMBL/GenBank/DDBJ whole genome shotgun (WGS) entry which is preliminary data.</text>
</comment>
<dbReference type="SUPFAM" id="SSF56672">
    <property type="entry name" value="DNA/RNA polymerases"/>
    <property type="match status" value="1"/>
</dbReference>
<gene>
    <name evidence="8" type="ORF">Tco_0953420</name>
</gene>
<accession>A0ABQ5DZU1</accession>
<evidence type="ECO:0000313" key="8">
    <source>
        <dbReference type="EMBL" id="GJT44705.1"/>
    </source>
</evidence>
<keyword evidence="4" id="KW-0255">Endonuclease</keyword>
<evidence type="ECO:0000256" key="4">
    <source>
        <dbReference type="ARBA" id="ARBA00022759"/>
    </source>
</evidence>
<name>A0ABQ5DZU1_9ASTR</name>